<feature type="domain" description="Ig-like" evidence="13">
    <location>
        <begin position="39"/>
        <end position="134"/>
    </location>
</feature>
<sequence length="306" mass="34023">MASCGKYMLTISLICLIIAECDSSFVKLKCNSHNHGRFGHQSLLECIVTPSKEAEDAKILRVIWMKEGAESALIDTTKLPFEPRFTLAEPEWKKHNRNISMLVMNTKIADIGNYRCTVESDSGDDTVLISLSVSDPYGPPTISFEEKKMILTCKASGGFPEGRIHWFDEHKSNWTRSAKQDAIKTEDGRFNLTSRMELLAGSLMSKYTCAVYNSSGGREGEDHYELLPSVSTHEGSLQTSDLAKKIVIPVVFIGAVIIGLLLRIMGPTITNSVLHNNNVHQLWLDTLYSLFSFSYTSLMAGPTEMS</sequence>
<comment type="caution">
    <text evidence="14">The sequence shown here is derived from an EMBL/GenBank/DDBJ whole genome shotgun (WGS) entry which is preliminary data.</text>
</comment>
<evidence type="ECO:0000256" key="2">
    <source>
        <dbReference type="ARBA" id="ARBA00022475"/>
    </source>
</evidence>
<evidence type="ECO:0000256" key="6">
    <source>
        <dbReference type="ARBA" id="ARBA00023136"/>
    </source>
</evidence>
<comment type="subcellular location">
    <subcellularLocation>
        <location evidence="1">Cell membrane</location>
        <topology evidence="1">Single-pass type I membrane protein</topology>
    </subcellularLocation>
</comment>
<keyword evidence="5 11" id="KW-1133">Transmembrane helix</keyword>
<feature type="signal peptide" evidence="12">
    <location>
        <begin position="1"/>
        <end position="23"/>
    </location>
</feature>
<feature type="transmembrane region" description="Helical" evidence="11">
    <location>
        <begin position="246"/>
        <end position="265"/>
    </location>
</feature>
<evidence type="ECO:0000256" key="7">
    <source>
        <dbReference type="ARBA" id="ARBA00023157"/>
    </source>
</evidence>
<keyword evidence="8" id="KW-0675">Receptor</keyword>
<dbReference type="InterPro" id="IPR051713">
    <property type="entry name" value="T-cell_Activation_Regulation"/>
</dbReference>
<dbReference type="InterPro" id="IPR013783">
    <property type="entry name" value="Ig-like_fold"/>
</dbReference>
<dbReference type="PANTHER" id="PTHR25466:SF14">
    <property type="entry name" value="BUTYROPHILIN SUBFAMILY 2 MEMBER A2-LIKE-RELATED"/>
    <property type="match status" value="1"/>
</dbReference>
<dbReference type="GO" id="GO:0042130">
    <property type="term" value="P:negative regulation of T cell proliferation"/>
    <property type="evidence" value="ECO:0007669"/>
    <property type="project" value="TreeGrafter"/>
</dbReference>
<dbReference type="GO" id="GO:0042102">
    <property type="term" value="P:positive regulation of T cell proliferation"/>
    <property type="evidence" value="ECO:0007669"/>
    <property type="project" value="TreeGrafter"/>
</dbReference>
<keyword evidence="9" id="KW-0325">Glycoprotein</keyword>
<keyword evidence="7" id="KW-1015">Disulfide bond</keyword>
<dbReference type="Gene3D" id="2.60.40.10">
    <property type="entry name" value="Immunoglobulins"/>
    <property type="match status" value="2"/>
</dbReference>
<evidence type="ECO:0000256" key="3">
    <source>
        <dbReference type="ARBA" id="ARBA00022692"/>
    </source>
</evidence>
<evidence type="ECO:0000256" key="9">
    <source>
        <dbReference type="ARBA" id="ARBA00023180"/>
    </source>
</evidence>
<dbReference type="Proteomes" id="UP001174136">
    <property type="component" value="Unassembled WGS sequence"/>
</dbReference>
<evidence type="ECO:0000313" key="14">
    <source>
        <dbReference type="EMBL" id="KAK0132741.1"/>
    </source>
</evidence>
<dbReference type="GO" id="GO:0071222">
    <property type="term" value="P:cellular response to lipopolysaccharide"/>
    <property type="evidence" value="ECO:0007669"/>
    <property type="project" value="TreeGrafter"/>
</dbReference>
<dbReference type="InterPro" id="IPR053896">
    <property type="entry name" value="BTN3A2-like_Ig-C"/>
</dbReference>
<gene>
    <name evidence="14" type="primary">cd276</name>
    <name evidence="14" type="ORF">N1851_032368</name>
</gene>
<accession>A0AA47NNZ8</accession>
<dbReference type="GO" id="GO:0006955">
    <property type="term" value="P:immune response"/>
    <property type="evidence" value="ECO:0007669"/>
    <property type="project" value="TreeGrafter"/>
</dbReference>
<evidence type="ECO:0000256" key="4">
    <source>
        <dbReference type="ARBA" id="ARBA00022729"/>
    </source>
</evidence>
<feature type="chain" id="PRO_5041266403" evidence="12">
    <location>
        <begin position="24"/>
        <end position="306"/>
    </location>
</feature>
<organism evidence="14 15">
    <name type="scientific">Merluccius polli</name>
    <name type="common">Benguela hake</name>
    <name type="synonym">Merluccius cadenati</name>
    <dbReference type="NCBI Taxonomy" id="89951"/>
    <lineage>
        <taxon>Eukaryota</taxon>
        <taxon>Metazoa</taxon>
        <taxon>Chordata</taxon>
        <taxon>Craniata</taxon>
        <taxon>Vertebrata</taxon>
        <taxon>Euteleostomi</taxon>
        <taxon>Actinopterygii</taxon>
        <taxon>Neopterygii</taxon>
        <taxon>Teleostei</taxon>
        <taxon>Neoteleostei</taxon>
        <taxon>Acanthomorphata</taxon>
        <taxon>Zeiogadaria</taxon>
        <taxon>Gadariae</taxon>
        <taxon>Gadiformes</taxon>
        <taxon>Gadoidei</taxon>
        <taxon>Merlucciidae</taxon>
        <taxon>Merluccius</taxon>
    </lineage>
</organism>
<evidence type="ECO:0000313" key="15">
    <source>
        <dbReference type="Proteomes" id="UP001174136"/>
    </source>
</evidence>
<protein>
    <submittedName>
        <fullName evidence="14">CD276 antigen</fullName>
    </submittedName>
</protein>
<evidence type="ECO:0000256" key="8">
    <source>
        <dbReference type="ARBA" id="ARBA00023170"/>
    </source>
</evidence>
<dbReference type="AlphaFoldDB" id="A0AA47NNZ8"/>
<dbReference type="GO" id="GO:0031295">
    <property type="term" value="P:T cell costimulation"/>
    <property type="evidence" value="ECO:0007669"/>
    <property type="project" value="TreeGrafter"/>
</dbReference>
<dbReference type="PANTHER" id="PTHR25466">
    <property type="entry name" value="T-LYMPHOCYTE ACTIVATION ANTIGEN"/>
    <property type="match status" value="1"/>
</dbReference>
<dbReference type="EMBL" id="JAOPHQ010006142">
    <property type="protein sequence ID" value="KAK0132741.1"/>
    <property type="molecule type" value="Genomic_DNA"/>
</dbReference>
<proteinExistence type="predicted"/>
<evidence type="ECO:0000256" key="11">
    <source>
        <dbReference type="SAM" id="Phobius"/>
    </source>
</evidence>
<evidence type="ECO:0000256" key="1">
    <source>
        <dbReference type="ARBA" id="ARBA00004251"/>
    </source>
</evidence>
<name>A0AA47NNZ8_MERPO</name>
<evidence type="ECO:0000256" key="10">
    <source>
        <dbReference type="ARBA" id="ARBA00023319"/>
    </source>
</evidence>
<dbReference type="InterPro" id="IPR036179">
    <property type="entry name" value="Ig-like_dom_sf"/>
</dbReference>
<evidence type="ECO:0000256" key="12">
    <source>
        <dbReference type="SAM" id="SignalP"/>
    </source>
</evidence>
<dbReference type="GO" id="GO:0009897">
    <property type="term" value="C:external side of plasma membrane"/>
    <property type="evidence" value="ECO:0007669"/>
    <property type="project" value="TreeGrafter"/>
</dbReference>
<reference evidence="14" key="1">
    <citation type="journal article" date="2023" name="Front. Mar. Sci.">
        <title>A new Merluccius polli reference genome to investigate the effects of global change in West African waters.</title>
        <authorList>
            <person name="Mateo J.L."/>
            <person name="Blanco-Fernandez C."/>
            <person name="Garcia-Vazquez E."/>
            <person name="Machado-Schiaffino G."/>
        </authorList>
    </citation>
    <scope>NUCLEOTIDE SEQUENCE</scope>
    <source>
        <strain evidence="14">C29</strain>
        <tissue evidence="14">Fin</tissue>
    </source>
</reference>
<dbReference type="SUPFAM" id="SSF48726">
    <property type="entry name" value="Immunoglobulin"/>
    <property type="match status" value="2"/>
</dbReference>
<keyword evidence="4 12" id="KW-0732">Signal</keyword>
<feature type="domain" description="Ig-like" evidence="13">
    <location>
        <begin position="136"/>
        <end position="225"/>
    </location>
</feature>
<evidence type="ECO:0000259" key="13">
    <source>
        <dbReference type="PROSITE" id="PS50835"/>
    </source>
</evidence>
<dbReference type="Pfam" id="PF22705">
    <property type="entry name" value="C2-set_3"/>
    <property type="match status" value="1"/>
</dbReference>
<keyword evidence="3 11" id="KW-0812">Transmembrane</keyword>
<evidence type="ECO:0000256" key="5">
    <source>
        <dbReference type="ARBA" id="ARBA00022989"/>
    </source>
</evidence>
<dbReference type="GO" id="GO:0007166">
    <property type="term" value="P:cell surface receptor signaling pathway"/>
    <property type="evidence" value="ECO:0007669"/>
    <property type="project" value="TreeGrafter"/>
</dbReference>
<keyword evidence="10" id="KW-0393">Immunoglobulin domain</keyword>
<dbReference type="InterPro" id="IPR007110">
    <property type="entry name" value="Ig-like_dom"/>
</dbReference>
<keyword evidence="6 11" id="KW-0472">Membrane</keyword>
<keyword evidence="15" id="KW-1185">Reference proteome</keyword>
<dbReference type="PROSITE" id="PS50835">
    <property type="entry name" value="IG_LIKE"/>
    <property type="match status" value="2"/>
</dbReference>
<keyword evidence="2" id="KW-1003">Cell membrane</keyword>